<feature type="transmembrane region" description="Helical" evidence="1">
    <location>
        <begin position="89"/>
        <end position="112"/>
    </location>
</feature>
<protein>
    <submittedName>
        <fullName evidence="3">Phosphatase PAP2 family protein</fullName>
    </submittedName>
</protein>
<dbReference type="InterPro" id="IPR036938">
    <property type="entry name" value="PAP2/HPO_sf"/>
</dbReference>
<feature type="transmembrane region" description="Helical" evidence="1">
    <location>
        <begin position="12"/>
        <end position="35"/>
    </location>
</feature>
<dbReference type="Proteomes" id="UP000438476">
    <property type="component" value="Unassembled WGS sequence"/>
</dbReference>
<name>A0A6I4T363_9SPHN</name>
<dbReference type="PANTHER" id="PTHR14969">
    <property type="entry name" value="SPHINGOSINE-1-PHOSPHATE PHOSPHOHYDROLASE"/>
    <property type="match status" value="1"/>
</dbReference>
<feature type="transmembrane region" description="Helical" evidence="1">
    <location>
        <begin position="186"/>
        <end position="207"/>
    </location>
</feature>
<evidence type="ECO:0000256" key="1">
    <source>
        <dbReference type="SAM" id="Phobius"/>
    </source>
</evidence>
<dbReference type="InterPro" id="IPR000326">
    <property type="entry name" value="PAP2/HPO"/>
</dbReference>
<dbReference type="RefSeq" id="WP_160735083.1">
    <property type="nucleotide sequence ID" value="NZ_WTYT01000001.1"/>
</dbReference>
<keyword evidence="1" id="KW-0472">Membrane</keyword>
<keyword evidence="4" id="KW-1185">Reference proteome</keyword>
<sequence>MADGENRRLATCAIIGWAVFLLMLVMVLTGQSSWIDQFAPNLRQWGSGSSFLFESVRDLTALGGVFLRLVVAALAASMLFIFGYRYRALVLAAAVLSGWLANSLLKLVVGRARPDPAFQMMDAIGNSFPSGHSFNGAVLWISLAALVAPLLKHPAARKLLWWACIITSLGIGWSRLWLGVHYPTDSIAGVFGGAAWAMTFILCARIFQMKATSVSSDEPSSH</sequence>
<dbReference type="EMBL" id="WTYT01000001">
    <property type="protein sequence ID" value="MXO64679.1"/>
    <property type="molecule type" value="Genomic_DNA"/>
</dbReference>
<evidence type="ECO:0000313" key="4">
    <source>
        <dbReference type="Proteomes" id="UP000438476"/>
    </source>
</evidence>
<dbReference type="PANTHER" id="PTHR14969:SF13">
    <property type="entry name" value="AT30094P"/>
    <property type="match status" value="1"/>
</dbReference>
<dbReference type="Gene3D" id="1.20.144.10">
    <property type="entry name" value="Phosphatidic acid phosphatase type 2/haloperoxidase"/>
    <property type="match status" value="2"/>
</dbReference>
<organism evidence="3 4">
    <name type="scientific">Altericroceibacterium endophyticum</name>
    <dbReference type="NCBI Taxonomy" id="1808508"/>
    <lineage>
        <taxon>Bacteria</taxon>
        <taxon>Pseudomonadati</taxon>
        <taxon>Pseudomonadota</taxon>
        <taxon>Alphaproteobacteria</taxon>
        <taxon>Sphingomonadales</taxon>
        <taxon>Erythrobacteraceae</taxon>
        <taxon>Altericroceibacterium</taxon>
    </lineage>
</organism>
<dbReference type="Pfam" id="PF01569">
    <property type="entry name" value="PAP2"/>
    <property type="match status" value="1"/>
</dbReference>
<dbReference type="OrthoDB" id="9801622at2"/>
<feature type="transmembrane region" description="Helical" evidence="1">
    <location>
        <begin position="159"/>
        <end position="180"/>
    </location>
</feature>
<dbReference type="SUPFAM" id="SSF48317">
    <property type="entry name" value="Acid phosphatase/Vanadium-dependent haloperoxidase"/>
    <property type="match status" value="1"/>
</dbReference>
<gene>
    <name evidence="3" type="ORF">GRI91_02810</name>
</gene>
<keyword evidence="1" id="KW-1133">Transmembrane helix</keyword>
<proteinExistence type="predicted"/>
<dbReference type="SMART" id="SM00014">
    <property type="entry name" value="acidPPc"/>
    <property type="match status" value="1"/>
</dbReference>
<dbReference type="CDD" id="cd03392">
    <property type="entry name" value="PAP2_like_2"/>
    <property type="match status" value="1"/>
</dbReference>
<evidence type="ECO:0000313" key="3">
    <source>
        <dbReference type="EMBL" id="MXO64679.1"/>
    </source>
</evidence>
<keyword evidence="1" id="KW-0812">Transmembrane</keyword>
<accession>A0A6I4T363</accession>
<reference evidence="3 4" key="1">
    <citation type="submission" date="2019-12" db="EMBL/GenBank/DDBJ databases">
        <title>Genomic-based taxomic classification of the family Erythrobacteraceae.</title>
        <authorList>
            <person name="Xu L."/>
        </authorList>
    </citation>
    <scope>NUCLEOTIDE SEQUENCE [LARGE SCALE GENOMIC DNA]</scope>
    <source>
        <strain evidence="3 4">LMG 29518</strain>
    </source>
</reference>
<comment type="caution">
    <text evidence="3">The sequence shown here is derived from an EMBL/GenBank/DDBJ whole genome shotgun (WGS) entry which is preliminary data.</text>
</comment>
<evidence type="ECO:0000259" key="2">
    <source>
        <dbReference type="SMART" id="SM00014"/>
    </source>
</evidence>
<feature type="domain" description="Phosphatidic acid phosphatase type 2/haloperoxidase" evidence="2">
    <location>
        <begin position="87"/>
        <end position="201"/>
    </location>
</feature>
<feature type="transmembrane region" description="Helical" evidence="1">
    <location>
        <begin position="59"/>
        <end position="82"/>
    </location>
</feature>
<dbReference type="AlphaFoldDB" id="A0A6I4T363"/>
<feature type="transmembrane region" description="Helical" evidence="1">
    <location>
        <begin position="132"/>
        <end position="152"/>
    </location>
</feature>